<gene>
    <name evidence="2" type="ORF">SAMN05216174_108299</name>
</gene>
<dbReference type="Gene3D" id="3.40.50.1820">
    <property type="entry name" value="alpha/beta hydrolase"/>
    <property type="match status" value="1"/>
</dbReference>
<dbReference type="OrthoDB" id="8871309at2"/>
<dbReference type="AlphaFoldDB" id="A0A1G6T1B3"/>
<feature type="signal peptide" evidence="1">
    <location>
        <begin position="1"/>
        <end position="26"/>
    </location>
</feature>
<dbReference type="GO" id="GO:0016298">
    <property type="term" value="F:lipase activity"/>
    <property type="evidence" value="ECO:0007669"/>
    <property type="project" value="TreeGrafter"/>
</dbReference>
<evidence type="ECO:0000313" key="2">
    <source>
        <dbReference type="EMBL" id="SDD22654.1"/>
    </source>
</evidence>
<evidence type="ECO:0000256" key="1">
    <source>
        <dbReference type="SAM" id="SignalP"/>
    </source>
</evidence>
<keyword evidence="3" id="KW-1185">Reference proteome</keyword>
<name>A0A1G6T1B3_9PSEU</name>
<sequence length="235" mass="24260">MNRSRRIVAALALVVAGVLGTVVAQSAVTTAAAASAFPNGKNPVVLVHGFSGSGANWNTLKESLIATGYTSEQLTAISYGSYGQSNVDIAAVIGRTVDSVLAETGAAKVDIINHSMGGINSRYCIKFDACAGKVDHWISLAGANRGTYTANLCSFFTPVCKEMVPGSALLKKLNAAPALPDGTKWSTLWSPNDGIIIPAENTVLAGANNIQITGSHLGMLKDAAVAAKVRELLDS</sequence>
<protein>
    <submittedName>
        <fullName evidence="2">Triacylglycerol lipase</fullName>
    </submittedName>
</protein>
<dbReference type="Pfam" id="PF01674">
    <property type="entry name" value="Lipase_2"/>
    <property type="match status" value="1"/>
</dbReference>
<reference evidence="3" key="1">
    <citation type="submission" date="2016-10" db="EMBL/GenBank/DDBJ databases">
        <authorList>
            <person name="Varghese N."/>
            <person name="Submissions S."/>
        </authorList>
    </citation>
    <scope>NUCLEOTIDE SEQUENCE [LARGE SCALE GENOMIC DNA]</scope>
    <source>
        <strain evidence="3">IBRC-M 10403</strain>
    </source>
</reference>
<keyword evidence="1" id="KW-0732">Signal</keyword>
<dbReference type="RefSeq" id="WP_091452345.1">
    <property type="nucleotide sequence ID" value="NZ_FMZZ01000008.1"/>
</dbReference>
<dbReference type="Proteomes" id="UP000199501">
    <property type="component" value="Unassembled WGS sequence"/>
</dbReference>
<accession>A0A1G6T1B3</accession>
<dbReference type="EMBL" id="FMZZ01000008">
    <property type="protein sequence ID" value="SDD22654.1"/>
    <property type="molecule type" value="Genomic_DNA"/>
</dbReference>
<dbReference type="InterPro" id="IPR029058">
    <property type="entry name" value="AB_hydrolase_fold"/>
</dbReference>
<feature type="chain" id="PRO_5038697514" evidence="1">
    <location>
        <begin position="27"/>
        <end position="235"/>
    </location>
</feature>
<dbReference type="GO" id="GO:0016042">
    <property type="term" value="P:lipid catabolic process"/>
    <property type="evidence" value="ECO:0007669"/>
    <property type="project" value="InterPro"/>
</dbReference>
<organism evidence="2 3">
    <name type="scientific">Actinokineospora iranica</name>
    <dbReference type="NCBI Taxonomy" id="1271860"/>
    <lineage>
        <taxon>Bacteria</taxon>
        <taxon>Bacillati</taxon>
        <taxon>Actinomycetota</taxon>
        <taxon>Actinomycetes</taxon>
        <taxon>Pseudonocardiales</taxon>
        <taxon>Pseudonocardiaceae</taxon>
        <taxon>Actinokineospora</taxon>
    </lineage>
</organism>
<dbReference type="SUPFAM" id="SSF53474">
    <property type="entry name" value="alpha/beta-Hydrolases"/>
    <property type="match status" value="1"/>
</dbReference>
<evidence type="ECO:0000313" key="3">
    <source>
        <dbReference type="Proteomes" id="UP000199501"/>
    </source>
</evidence>
<dbReference type="PANTHER" id="PTHR32015:SF1">
    <property type="entry name" value="LIPASE"/>
    <property type="match status" value="1"/>
</dbReference>
<dbReference type="InterPro" id="IPR002918">
    <property type="entry name" value="Lipase_EstA/Esterase_EstB"/>
</dbReference>
<dbReference type="STRING" id="1271860.SAMN05216174_108299"/>
<dbReference type="PANTHER" id="PTHR32015">
    <property type="entry name" value="FASTING INDUCED LIPASE"/>
    <property type="match status" value="1"/>
</dbReference>
<proteinExistence type="predicted"/>